<evidence type="ECO:0000256" key="1">
    <source>
        <dbReference type="SAM" id="MobiDB-lite"/>
    </source>
</evidence>
<dbReference type="AlphaFoldDB" id="A0A249PF81"/>
<name>A0A249PF81_9HYPH</name>
<reference evidence="2 3" key="1">
    <citation type="submission" date="2017-08" db="EMBL/GenBank/DDBJ databases">
        <title>Multipartite genome sequences of Sinorhizobium species nodulating soybeans.</title>
        <authorList>
            <person name="Tian C.F."/>
        </authorList>
    </citation>
    <scope>NUCLEOTIDE SEQUENCE [LARGE SCALE GENOMIC DNA]</scope>
    <source>
        <strain evidence="2 3">CCBAU 05684</strain>
    </source>
</reference>
<dbReference type="Proteomes" id="UP000217211">
    <property type="component" value="Chromosome"/>
</dbReference>
<organism evidence="2 3">
    <name type="scientific">Sinorhizobium sojae CCBAU 05684</name>
    <dbReference type="NCBI Taxonomy" id="716928"/>
    <lineage>
        <taxon>Bacteria</taxon>
        <taxon>Pseudomonadati</taxon>
        <taxon>Pseudomonadota</taxon>
        <taxon>Alphaproteobacteria</taxon>
        <taxon>Hyphomicrobiales</taxon>
        <taxon>Rhizobiaceae</taxon>
        <taxon>Sinorhizobium/Ensifer group</taxon>
        <taxon>Sinorhizobium</taxon>
    </lineage>
</organism>
<feature type="compositionally biased region" description="Basic and acidic residues" evidence="1">
    <location>
        <begin position="1"/>
        <end position="10"/>
    </location>
</feature>
<proteinExistence type="predicted"/>
<dbReference type="EMBL" id="CP023067">
    <property type="protein sequence ID" value="ASY64591.1"/>
    <property type="molecule type" value="Genomic_DNA"/>
</dbReference>
<feature type="region of interest" description="Disordered" evidence="1">
    <location>
        <begin position="1"/>
        <end position="37"/>
    </location>
</feature>
<sequence length="37" mass="4236">MRPAARERFKQVWRLSASREKGRPKAACKGNDRSGHP</sequence>
<evidence type="ECO:0000313" key="3">
    <source>
        <dbReference type="Proteomes" id="UP000217211"/>
    </source>
</evidence>
<gene>
    <name evidence="2" type="ORF">SJ05684_c31670</name>
</gene>
<accession>A0A249PF81</accession>
<dbReference type="KEGG" id="esj:SJ05684_c31670"/>
<evidence type="ECO:0000313" key="2">
    <source>
        <dbReference type="EMBL" id="ASY64591.1"/>
    </source>
</evidence>
<keyword evidence="3" id="KW-1185">Reference proteome</keyword>
<protein>
    <submittedName>
        <fullName evidence="2">Uncharacterized protein</fullName>
    </submittedName>
</protein>